<name>Q6YWI4_ORYSJ</name>
<organism evidence="1 2">
    <name type="scientific">Oryza sativa subsp. japonica</name>
    <name type="common">Rice</name>
    <dbReference type="NCBI Taxonomy" id="39947"/>
    <lineage>
        <taxon>Eukaryota</taxon>
        <taxon>Viridiplantae</taxon>
        <taxon>Streptophyta</taxon>
        <taxon>Embryophyta</taxon>
        <taxon>Tracheophyta</taxon>
        <taxon>Spermatophyta</taxon>
        <taxon>Magnoliopsida</taxon>
        <taxon>Liliopsida</taxon>
        <taxon>Poales</taxon>
        <taxon>Poaceae</taxon>
        <taxon>BOP clade</taxon>
        <taxon>Oryzoideae</taxon>
        <taxon>Oryzeae</taxon>
        <taxon>Oryzinae</taxon>
        <taxon>Oryza</taxon>
        <taxon>Oryza sativa</taxon>
    </lineage>
</organism>
<dbReference type="Proteomes" id="UP000000763">
    <property type="component" value="Chromosome 7"/>
</dbReference>
<reference evidence="2" key="1">
    <citation type="journal article" date="2005" name="Nature">
        <title>The map-based sequence of the rice genome.</title>
        <authorList>
            <consortium name="International rice genome sequencing project (IRGSP)"/>
            <person name="Matsumoto T."/>
            <person name="Wu J."/>
            <person name="Kanamori H."/>
            <person name="Katayose Y."/>
            <person name="Fujisawa M."/>
            <person name="Namiki N."/>
            <person name="Mizuno H."/>
            <person name="Yamamoto K."/>
            <person name="Antonio B.A."/>
            <person name="Baba T."/>
            <person name="Sakata K."/>
            <person name="Nagamura Y."/>
            <person name="Aoki H."/>
            <person name="Arikawa K."/>
            <person name="Arita K."/>
            <person name="Bito T."/>
            <person name="Chiden Y."/>
            <person name="Fujitsuka N."/>
            <person name="Fukunaka R."/>
            <person name="Hamada M."/>
            <person name="Harada C."/>
            <person name="Hayashi A."/>
            <person name="Hijishita S."/>
            <person name="Honda M."/>
            <person name="Hosokawa S."/>
            <person name="Ichikawa Y."/>
            <person name="Idonuma A."/>
            <person name="Iijima M."/>
            <person name="Ikeda M."/>
            <person name="Ikeno M."/>
            <person name="Ito K."/>
            <person name="Ito S."/>
            <person name="Ito T."/>
            <person name="Ito Y."/>
            <person name="Ito Y."/>
            <person name="Iwabuchi A."/>
            <person name="Kamiya K."/>
            <person name="Karasawa W."/>
            <person name="Kurita K."/>
            <person name="Katagiri S."/>
            <person name="Kikuta A."/>
            <person name="Kobayashi H."/>
            <person name="Kobayashi N."/>
            <person name="Machita K."/>
            <person name="Maehara T."/>
            <person name="Masukawa M."/>
            <person name="Mizubayashi T."/>
            <person name="Mukai Y."/>
            <person name="Nagasaki H."/>
            <person name="Nagata Y."/>
            <person name="Naito S."/>
            <person name="Nakashima M."/>
            <person name="Nakama Y."/>
            <person name="Nakamichi Y."/>
            <person name="Nakamura M."/>
            <person name="Meguro A."/>
            <person name="Negishi M."/>
            <person name="Ohta I."/>
            <person name="Ohta T."/>
            <person name="Okamoto M."/>
            <person name="Ono N."/>
            <person name="Saji S."/>
            <person name="Sakaguchi M."/>
            <person name="Sakai K."/>
            <person name="Shibata M."/>
            <person name="Shimokawa T."/>
            <person name="Song J."/>
            <person name="Takazaki Y."/>
            <person name="Terasawa K."/>
            <person name="Tsugane M."/>
            <person name="Tsuji K."/>
            <person name="Ueda S."/>
            <person name="Waki K."/>
            <person name="Yamagata H."/>
            <person name="Yamamoto M."/>
            <person name="Yamamoto S."/>
            <person name="Yamane H."/>
            <person name="Yoshiki S."/>
            <person name="Yoshihara R."/>
            <person name="Yukawa K."/>
            <person name="Zhong H."/>
            <person name="Yano M."/>
            <person name="Yuan Q."/>
            <person name="Ouyang S."/>
            <person name="Liu J."/>
            <person name="Jones K.M."/>
            <person name="Gansberger K."/>
            <person name="Moffat K."/>
            <person name="Hill J."/>
            <person name="Bera J."/>
            <person name="Fadrosh D."/>
            <person name="Jin S."/>
            <person name="Johri S."/>
            <person name="Kim M."/>
            <person name="Overton L."/>
            <person name="Reardon M."/>
            <person name="Tsitrin T."/>
            <person name="Vuong H."/>
            <person name="Weaver B."/>
            <person name="Ciecko A."/>
            <person name="Tallon L."/>
            <person name="Jackson J."/>
            <person name="Pai G."/>
            <person name="Aken S.V."/>
            <person name="Utterback T."/>
            <person name="Reidmuller S."/>
            <person name="Feldblyum T."/>
            <person name="Hsiao J."/>
            <person name="Zismann V."/>
            <person name="Iobst S."/>
            <person name="de Vazeille A.R."/>
            <person name="Buell C.R."/>
            <person name="Ying K."/>
            <person name="Li Y."/>
            <person name="Lu T."/>
            <person name="Huang Y."/>
            <person name="Zhao Q."/>
            <person name="Feng Q."/>
            <person name="Zhang L."/>
            <person name="Zhu J."/>
            <person name="Weng Q."/>
            <person name="Mu J."/>
            <person name="Lu Y."/>
            <person name="Fan D."/>
            <person name="Liu Y."/>
            <person name="Guan J."/>
            <person name="Zhang Y."/>
            <person name="Yu S."/>
            <person name="Liu X."/>
            <person name="Zhang Y."/>
            <person name="Hong G."/>
            <person name="Han B."/>
            <person name="Choisne N."/>
            <person name="Demange N."/>
            <person name="Orjeda G."/>
            <person name="Samain S."/>
            <person name="Cattolico L."/>
            <person name="Pelletier E."/>
            <person name="Couloux A."/>
            <person name="Segurens B."/>
            <person name="Wincker P."/>
            <person name="D'Hont A."/>
            <person name="Scarpelli C."/>
            <person name="Weissenbach J."/>
            <person name="Salanoubat M."/>
            <person name="Quetier F."/>
            <person name="Yu Y."/>
            <person name="Kim H.R."/>
            <person name="Rambo T."/>
            <person name="Currie J."/>
            <person name="Collura K."/>
            <person name="Luo M."/>
            <person name="Yang T."/>
            <person name="Ammiraju J.S.S."/>
            <person name="Engler F."/>
            <person name="Soderlund C."/>
            <person name="Wing R.A."/>
            <person name="Palmer L.E."/>
            <person name="de la Bastide M."/>
            <person name="Spiegel L."/>
            <person name="Nascimento L."/>
            <person name="Zutavern T."/>
            <person name="O'Shaughnessy A."/>
            <person name="Dike S."/>
            <person name="Dedhia N."/>
            <person name="Preston R."/>
            <person name="Balija V."/>
            <person name="McCombie W.R."/>
            <person name="Chow T."/>
            <person name="Chen H."/>
            <person name="Chung M."/>
            <person name="Chen C."/>
            <person name="Shaw J."/>
            <person name="Wu H."/>
            <person name="Hsiao K."/>
            <person name="Chao Y."/>
            <person name="Chu M."/>
            <person name="Cheng C."/>
            <person name="Hour A."/>
            <person name="Lee P."/>
            <person name="Lin S."/>
            <person name="Lin Y."/>
            <person name="Liou J."/>
            <person name="Liu S."/>
            <person name="Hsing Y."/>
            <person name="Raghuvanshi S."/>
            <person name="Mohanty A."/>
            <person name="Bharti A.K."/>
            <person name="Gaur A."/>
            <person name="Gupta V."/>
            <person name="Kumar D."/>
            <person name="Ravi V."/>
            <person name="Vij S."/>
            <person name="Kapur A."/>
            <person name="Khurana P."/>
            <person name="Khurana P."/>
            <person name="Khurana J.P."/>
            <person name="Tyagi A.K."/>
            <person name="Gaikwad K."/>
            <person name="Singh A."/>
            <person name="Dalal V."/>
            <person name="Srivastava S."/>
            <person name="Dixit A."/>
            <person name="Pal A.K."/>
            <person name="Ghazi I.A."/>
            <person name="Yadav M."/>
            <person name="Pandit A."/>
            <person name="Bhargava A."/>
            <person name="Sureshbabu K."/>
            <person name="Batra K."/>
            <person name="Sharma T.R."/>
            <person name="Mohapatra T."/>
            <person name="Singh N.K."/>
            <person name="Messing J."/>
            <person name="Nelson A.B."/>
            <person name="Fuks G."/>
            <person name="Kavchok S."/>
            <person name="Keizer G."/>
            <person name="Linton E."/>
            <person name="Llaca V."/>
            <person name="Song R."/>
            <person name="Tanyolac B."/>
            <person name="Young S."/>
            <person name="Ho-Il K."/>
            <person name="Hahn J.H."/>
            <person name="Sangsakoo G."/>
            <person name="Vanavichit A."/>
            <person name="de Mattos Luiz.A.T."/>
            <person name="Zimmer P.D."/>
            <person name="Malone G."/>
            <person name="Dellagostin O."/>
            <person name="de Oliveira A.C."/>
            <person name="Bevan M."/>
            <person name="Bancroft I."/>
            <person name="Minx P."/>
            <person name="Cordum H."/>
            <person name="Wilson R."/>
            <person name="Cheng Z."/>
            <person name="Jin W."/>
            <person name="Jiang J."/>
            <person name="Leong S.A."/>
            <person name="Iwama H."/>
            <person name="Gojobori T."/>
            <person name="Itoh T."/>
            <person name="Niimura Y."/>
            <person name="Fujii Y."/>
            <person name="Habara T."/>
            <person name="Sakai H."/>
            <person name="Sato Y."/>
            <person name="Wilson G."/>
            <person name="Kumar K."/>
            <person name="McCouch S."/>
            <person name="Juretic N."/>
            <person name="Hoen D."/>
            <person name="Wright S."/>
            <person name="Bruskiewich R."/>
            <person name="Bureau T."/>
            <person name="Miyao A."/>
            <person name="Hirochika H."/>
            <person name="Nishikawa T."/>
            <person name="Kadowaki K."/>
            <person name="Sugiura M."/>
            <person name="Burr B."/>
            <person name="Sasaki T."/>
        </authorList>
    </citation>
    <scope>NUCLEOTIDE SEQUENCE [LARGE SCALE GENOMIC DNA]</scope>
    <source>
        <strain evidence="2">cv. Nipponbare</strain>
    </source>
</reference>
<gene>
    <name evidence="1" type="primary">OSJNBa0028O21.29</name>
</gene>
<proteinExistence type="predicted"/>
<dbReference type="AlphaFoldDB" id="Q6YWI4"/>
<accession>Q6YWI4</accession>
<evidence type="ECO:0000313" key="1">
    <source>
        <dbReference type="EMBL" id="BAC84453.1"/>
    </source>
</evidence>
<evidence type="ECO:0000313" key="2">
    <source>
        <dbReference type="Proteomes" id="UP000000763"/>
    </source>
</evidence>
<dbReference type="EMBL" id="AP005766">
    <property type="protein sequence ID" value="BAC84453.1"/>
    <property type="molecule type" value="Genomic_DNA"/>
</dbReference>
<reference evidence="2" key="2">
    <citation type="journal article" date="2008" name="Nucleic Acids Res.">
        <title>The rice annotation project database (RAP-DB): 2008 update.</title>
        <authorList>
            <consortium name="The rice annotation project (RAP)"/>
        </authorList>
    </citation>
    <scope>GENOME REANNOTATION</scope>
    <source>
        <strain evidence="2">cv. Nipponbare</strain>
    </source>
</reference>
<protein>
    <submittedName>
        <fullName evidence="1">Uncharacterized protein</fullName>
    </submittedName>
</protein>
<sequence length="52" mass="5527">MEWGVPCDGLCHFRIHLGTRGDCPLPTGDGGFARAVEDACGVVFPLQVQVKA</sequence>